<accession>A0A7U7G7E8</accession>
<dbReference type="Proteomes" id="UP000027590">
    <property type="component" value="Unassembled WGS sequence"/>
</dbReference>
<sequence>MSEVLSSLVLPAMMNVRTRLAGLPGIRHVALERLEKKR</sequence>
<protein>
    <submittedName>
        <fullName evidence="1">Uncharacterized protein</fullName>
    </submittedName>
</protein>
<comment type="caution">
    <text evidence="1">The sequence shown here is derived from an EMBL/GenBank/DDBJ whole genome shotgun (WGS) entry which is preliminary data.</text>
</comment>
<reference evidence="1 2" key="2">
    <citation type="journal article" date="2014" name="PLoS ONE">
        <title>Evolution of mitochondria reconstructed from the energy metabolism of living bacteria.</title>
        <authorList>
            <person name="Degli Esposti M."/>
            <person name="Chouaia B."/>
            <person name="Comandatore F."/>
            <person name="Crotti E."/>
            <person name="Sassera D."/>
            <person name="Lievens P.M."/>
            <person name="Daffonchio D."/>
            <person name="Bandi C."/>
        </authorList>
    </citation>
    <scope>NUCLEOTIDE SEQUENCE [LARGE SCALE GENOMIC DNA]</scope>
    <source>
        <strain evidence="2">AM169</strain>
    </source>
</reference>
<organism evidence="1 2">
    <name type="scientific">Parasaccharibacter apium</name>
    <dbReference type="NCBI Taxonomy" id="1510841"/>
    <lineage>
        <taxon>Bacteria</taxon>
        <taxon>Pseudomonadati</taxon>
        <taxon>Pseudomonadota</taxon>
        <taxon>Alphaproteobacteria</taxon>
        <taxon>Acetobacterales</taxon>
        <taxon>Acetobacteraceae</taxon>
        <taxon>Parasaccharibacter</taxon>
    </lineage>
</organism>
<evidence type="ECO:0000313" key="2">
    <source>
        <dbReference type="Proteomes" id="UP000027590"/>
    </source>
</evidence>
<proteinExistence type="predicted"/>
<name>A0A7U7G7E8_9PROT</name>
<evidence type="ECO:0000313" key="1">
    <source>
        <dbReference type="EMBL" id="CDG34499.1"/>
    </source>
</evidence>
<dbReference type="EMBL" id="CBLY010000007">
    <property type="protein sequence ID" value="CDG34499.1"/>
    <property type="molecule type" value="Genomic_DNA"/>
</dbReference>
<dbReference type="AlphaFoldDB" id="A0A7U7G7E8"/>
<gene>
    <name evidence="1" type="ORF">SACS_1761</name>
</gene>
<reference evidence="1 2" key="1">
    <citation type="journal article" date="2014" name="Genome Biol. Evol.">
        <title>Acetic acid bacteria genomes reveal functional traits for adaptation to life in insect guts.</title>
        <authorList>
            <person name="Chouaia B."/>
            <person name="Gaiarsa S."/>
            <person name="Crotti E."/>
            <person name="Comandatore F."/>
            <person name="Degli Esposti M."/>
            <person name="Ricci I."/>
            <person name="Alma A."/>
            <person name="Favia G."/>
            <person name="Bandi C."/>
            <person name="Daffonchio D."/>
        </authorList>
    </citation>
    <scope>NUCLEOTIDE SEQUENCE [LARGE SCALE GENOMIC DNA]</scope>
    <source>
        <strain evidence="2">AM169</strain>
    </source>
</reference>